<dbReference type="AlphaFoldDB" id="A0AAV4DVM6"/>
<name>A0AAV4DVM6_9GAST</name>
<sequence length="91" mass="10203">MENKTVAVFCMIVASRVPKIVKLITPSTQLQQIKAVLLMARVILTAADYQLMQKKFSNVETNYYAPNHKTLSCRPLVLIQGLSPDDPQKLS</sequence>
<dbReference type="EMBL" id="BLXT01008374">
    <property type="protein sequence ID" value="GFO48074.1"/>
    <property type="molecule type" value="Genomic_DNA"/>
</dbReference>
<reference evidence="1 2" key="1">
    <citation type="journal article" date="2021" name="Elife">
        <title>Chloroplast acquisition without the gene transfer in kleptoplastic sea slugs, Plakobranchus ocellatus.</title>
        <authorList>
            <person name="Maeda T."/>
            <person name="Takahashi S."/>
            <person name="Yoshida T."/>
            <person name="Shimamura S."/>
            <person name="Takaki Y."/>
            <person name="Nagai Y."/>
            <person name="Toyoda A."/>
            <person name="Suzuki Y."/>
            <person name="Arimoto A."/>
            <person name="Ishii H."/>
            <person name="Satoh N."/>
            <person name="Nishiyama T."/>
            <person name="Hasebe M."/>
            <person name="Maruyama T."/>
            <person name="Minagawa J."/>
            <person name="Obokata J."/>
            <person name="Shigenobu S."/>
        </authorList>
    </citation>
    <scope>NUCLEOTIDE SEQUENCE [LARGE SCALE GENOMIC DNA]</scope>
</reference>
<accession>A0AAV4DVM6</accession>
<protein>
    <submittedName>
        <fullName evidence="1">Uncharacterized protein</fullName>
    </submittedName>
</protein>
<comment type="caution">
    <text evidence="1">The sequence shown here is derived from an EMBL/GenBank/DDBJ whole genome shotgun (WGS) entry which is preliminary data.</text>
</comment>
<dbReference type="Proteomes" id="UP000735302">
    <property type="component" value="Unassembled WGS sequence"/>
</dbReference>
<keyword evidence="2" id="KW-1185">Reference proteome</keyword>
<evidence type="ECO:0000313" key="2">
    <source>
        <dbReference type="Proteomes" id="UP000735302"/>
    </source>
</evidence>
<organism evidence="1 2">
    <name type="scientific">Plakobranchus ocellatus</name>
    <dbReference type="NCBI Taxonomy" id="259542"/>
    <lineage>
        <taxon>Eukaryota</taxon>
        <taxon>Metazoa</taxon>
        <taxon>Spiralia</taxon>
        <taxon>Lophotrochozoa</taxon>
        <taxon>Mollusca</taxon>
        <taxon>Gastropoda</taxon>
        <taxon>Heterobranchia</taxon>
        <taxon>Euthyneura</taxon>
        <taxon>Panpulmonata</taxon>
        <taxon>Sacoglossa</taxon>
        <taxon>Placobranchoidea</taxon>
        <taxon>Plakobranchidae</taxon>
        <taxon>Plakobranchus</taxon>
    </lineage>
</organism>
<evidence type="ECO:0000313" key="1">
    <source>
        <dbReference type="EMBL" id="GFO48074.1"/>
    </source>
</evidence>
<proteinExistence type="predicted"/>
<gene>
    <name evidence="1" type="ORF">PoB_007457900</name>
</gene>